<reference evidence="4 5" key="1">
    <citation type="journal article" date="2019" name="Genome Biol. Evol.">
        <title>Nanopore Sequencing Significantly Improves Genome Assembly of the Protozoan Parasite Trypanosoma cruzi.</title>
        <authorList>
            <person name="Diaz-Viraque F."/>
            <person name="Pita S."/>
            <person name="Greif G."/>
            <person name="de Souza R.C.M."/>
            <person name="Iraola G."/>
            <person name="Robello C."/>
        </authorList>
    </citation>
    <scope>NUCLEOTIDE SEQUENCE [LARGE SCALE GENOMIC DNA]</scope>
    <source>
        <strain evidence="4 5">Berenice</strain>
    </source>
</reference>
<dbReference type="InterPro" id="IPR050931">
    <property type="entry name" value="Mito_Protein_Transport_Metaxin"/>
</dbReference>
<dbReference type="InterPro" id="IPR036282">
    <property type="entry name" value="Glutathione-S-Trfase_C_sf"/>
</dbReference>
<dbReference type="EMBL" id="JABDHM010000024">
    <property type="protein sequence ID" value="KAF5222767.1"/>
    <property type="molecule type" value="Genomic_DNA"/>
</dbReference>
<dbReference type="PANTHER" id="PTHR12289:SF41">
    <property type="entry name" value="FAILED AXON CONNECTIONS-RELATED"/>
    <property type="match status" value="1"/>
</dbReference>
<organism evidence="4 5">
    <name type="scientific">Trypanosoma cruzi</name>
    <dbReference type="NCBI Taxonomy" id="5693"/>
    <lineage>
        <taxon>Eukaryota</taxon>
        <taxon>Discoba</taxon>
        <taxon>Euglenozoa</taxon>
        <taxon>Kinetoplastea</taxon>
        <taxon>Metakinetoplastina</taxon>
        <taxon>Trypanosomatida</taxon>
        <taxon>Trypanosomatidae</taxon>
        <taxon>Trypanosoma</taxon>
        <taxon>Schizotrypanum</taxon>
    </lineage>
</organism>
<comment type="caution">
    <text evidence="4">The sequence shown here is derived from an EMBL/GenBank/DDBJ whole genome shotgun (WGS) entry which is preliminary data.</text>
</comment>
<dbReference type="VEuPathDB" id="TriTrypDB:ECC02_004098"/>
<accession>A0A7J6Y7S5</accession>
<name>A0A7J6Y7S5_TRYCR</name>
<feature type="region of interest" description="Disordered" evidence="1">
    <location>
        <begin position="386"/>
        <end position="405"/>
    </location>
</feature>
<dbReference type="CDD" id="cd03054">
    <property type="entry name" value="GST_N_Metaxin"/>
    <property type="match status" value="1"/>
</dbReference>
<dbReference type="InterPro" id="IPR033468">
    <property type="entry name" value="Metaxin_GST"/>
</dbReference>
<dbReference type="CDD" id="cd03193">
    <property type="entry name" value="GST_C_Metaxin"/>
    <property type="match status" value="1"/>
</dbReference>
<dbReference type="PANTHER" id="PTHR12289">
    <property type="entry name" value="METAXIN RELATED"/>
    <property type="match status" value="1"/>
</dbReference>
<dbReference type="AlphaFoldDB" id="A0A7J6Y7S5"/>
<dbReference type="Pfam" id="PF17172">
    <property type="entry name" value="GST_N_4"/>
    <property type="match status" value="1"/>
</dbReference>
<dbReference type="InterPro" id="IPR012336">
    <property type="entry name" value="Thioredoxin-like_fold"/>
</dbReference>
<dbReference type="Proteomes" id="UP000583944">
    <property type="component" value="Unassembled WGS sequence"/>
</dbReference>
<evidence type="ECO:0000256" key="1">
    <source>
        <dbReference type="SAM" id="MobiDB-lite"/>
    </source>
</evidence>
<evidence type="ECO:0008006" key="6">
    <source>
        <dbReference type="Google" id="ProtNLM"/>
    </source>
</evidence>
<evidence type="ECO:0000259" key="3">
    <source>
        <dbReference type="Pfam" id="PF17172"/>
    </source>
</evidence>
<feature type="compositionally biased region" description="Pro residues" evidence="1">
    <location>
        <begin position="56"/>
        <end position="69"/>
    </location>
</feature>
<evidence type="ECO:0000259" key="2">
    <source>
        <dbReference type="Pfam" id="PF17171"/>
    </source>
</evidence>
<evidence type="ECO:0000313" key="5">
    <source>
        <dbReference type="Proteomes" id="UP000583944"/>
    </source>
</evidence>
<evidence type="ECO:0000313" key="4">
    <source>
        <dbReference type="EMBL" id="KAF5222767.1"/>
    </source>
</evidence>
<feature type="domain" description="Metaxin glutathione S-transferase" evidence="2">
    <location>
        <begin position="325"/>
        <end position="384"/>
    </location>
</feature>
<dbReference type="GO" id="GO:0005737">
    <property type="term" value="C:cytoplasm"/>
    <property type="evidence" value="ECO:0007669"/>
    <property type="project" value="TreeGrafter"/>
</dbReference>
<dbReference type="SUPFAM" id="SSF47616">
    <property type="entry name" value="GST C-terminal domain-like"/>
    <property type="match status" value="1"/>
</dbReference>
<feature type="region of interest" description="Disordered" evidence="1">
    <location>
        <begin position="50"/>
        <end position="89"/>
    </location>
</feature>
<proteinExistence type="predicted"/>
<sequence>MFPSGLVVPVVATVSVVVPMMAVSREVELRKKTPHHVMPSVKETILAGLSDAPASKPTPTPPPPAPPAPAAAAAPPVTTPTPTTIPTTNSANADVITSVVTPSPTPLAARTSTTPIAVPRVSRTSHSLTKTVAAAISWIRSYPFTVAGATAVLAFTASKVYTTYLRIKVRRQMMSTDDSQKVQLYVVTQSFATPSISVSCVMVETFLRKARIPYEVHTLNDPLIFPNGKLPLIRYKDNLMDTPTNIVKFLTSTFNIQMDKHLSKEEKAIGVSLVSMTRNWLWRAPDCLPRMEKHRNIRAFLLGMLRKVTTPREKARMTAMITKQEEDLKAIEKVMGIKNYLLGSTPTSYDCALYAALLPFISEKEDGPAAYVKKSKVFKGYMKRMSHTTPDGHKGLDAHQNGNSH</sequence>
<dbReference type="VEuPathDB" id="TriTrypDB:BCY84_11126"/>
<gene>
    <name evidence="4" type="ORF">ECC02_004098</name>
</gene>
<feature type="domain" description="Thioredoxin-like fold" evidence="3">
    <location>
        <begin position="199"/>
        <end position="284"/>
    </location>
</feature>
<dbReference type="Pfam" id="PF17171">
    <property type="entry name" value="GST_C_6"/>
    <property type="match status" value="1"/>
</dbReference>
<feature type="compositionally biased region" description="Low complexity" evidence="1">
    <location>
        <begin position="70"/>
        <end position="88"/>
    </location>
</feature>
<protein>
    <recommendedName>
        <fullName evidence="6">Thioredoxin-like fold domain-containing protein</fullName>
    </recommendedName>
</protein>